<keyword evidence="2" id="KW-0645">Protease</keyword>
<dbReference type="AlphaFoldDB" id="A0A067MCA8"/>
<feature type="active site" evidence="5">
    <location>
        <position position="121"/>
    </location>
</feature>
<dbReference type="FunFam" id="2.40.70.10:FF:000115">
    <property type="entry name" value="Lysosomal aspartic protease"/>
    <property type="match status" value="1"/>
</dbReference>
<dbReference type="PANTHER" id="PTHR47966">
    <property type="entry name" value="BETA-SITE APP-CLEAVING ENZYME, ISOFORM A-RELATED"/>
    <property type="match status" value="1"/>
</dbReference>
<dbReference type="SUPFAM" id="SSF50630">
    <property type="entry name" value="Acid proteases"/>
    <property type="match status" value="1"/>
</dbReference>
<dbReference type="PANTHER" id="PTHR47966:SF51">
    <property type="entry name" value="BETA-SITE APP-CLEAVING ENZYME, ISOFORM A-RELATED"/>
    <property type="match status" value="1"/>
</dbReference>
<keyword evidence="9" id="KW-1185">Reference proteome</keyword>
<protein>
    <recommendedName>
        <fullName evidence="7">Peptidase A1 domain-containing protein</fullName>
    </recommendedName>
</protein>
<dbReference type="InterPro" id="IPR034164">
    <property type="entry name" value="Pepsin-like_dom"/>
</dbReference>
<evidence type="ECO:0000313" key="8">
    <source>
        <dbReference type="EMBL" id="KDQ09231.1"/>
    </source>
</evidence>
<evidence type="ECO:0000256" key="2">
    <source>
        <dbReference type="ARBA" id="ARBA00022670"/>
    </source>
</evidence>
<dbReference type="OrthoDB" id="15189at2759"/>
<dbReference type="GO" id="GO:0004190">
    <property type="term" value="F:aspartic-type endopeptidase activity"/>
    <property type="evidence" value="ECO:0007669"/>
    <property type="project" value="UniProtKB-KW"/>
</dbReference>
<evidence type="ECO:0000256" key="5">
    <source>
        <dbReference type="PIRSR" id="PIRSR601461-1"/>
    </source>
</evidence>
<keyword evidence="3" id="KW-0064">Aspartyl protease</keyword>
<dbReference type="CDD" id="cd05471">
    <property type="entry name" value="pepsin_like"/>
    <property type="match status" value="1"/>
</dbReference>
<dbReference type="InterPro" id="IPR001461">
    <property type="entry name" value="Aspartic_peptidase_A1"/>
</dbReference>
<dbReference type="InParanoid" id="A0A067MCA8"/>
<feature type="domain" description="Peptidase A1" evidence="7">
    <location>
        <begin position="103"/>
        <end position="406"/>
    </location>
</feature>
<feature type="chain" id="PRO_5001641180" description="Peptidase A1 domain-containing protein" evidence="6">
    <location>
        <begin position="19"/>
        <end position="411"/>
    </location>
</feature>
<dbReference type="Proteomes" id="UP000027195">
    <property type="component" value="Unassembled WGS sequence"/>
</dbReference>
<evidence type="ECO:0000256" key="4">
    <source>
        <dbReference type="ARBA" id="ARBA00022801"/>
    </source>
</evidence>
<evidence type="ECO:0000256" key="3">
    <source>
        <dbReference type="ARBA" id="ARBA00022750"/>
    </source>
</evidence>
<dbReference type="InterPro" id="IPR021109">
    <property type="entry name" value="Peptidase_aspartic_dom_sf"/>
</dbReference>
<dbReference type="InterPro" id="IPR033121">
    <property type="entry name" value="PEPTIDASE_A1"/>
</dbReference>
<evidence type="ECO:0000256" key="1">
    <source>
        <dbReference type="ARBA" id="ARBA00007447"/>
    </source>
</evidence>
<dbReference type="STRING" id="930990.A0A067MCA8"/>
<accession>A0A067MCA8</accession>
<dbReference type="GO" id="GO:0006508">
    <property type="term" value="P:proteolysis"/>
    <property type="evidence" value="ECO:0007669"/>
    <property type="project" value="UniProtKB-KW"/>
</dbReference>
<organism evidence="8 9">
    <name type="scientific">Botryobasidium botryosum (strain FD-172 SS1)</name>
    <dbReference type="NCBI Taxonomy" id="930990"/>
    <lineage>
        <taxon>Eukaryota</taxon>
        <taxon>Fungi</taxon>
        <taxon>Dikarya</taxon>
        <taxon>Basidiomycota</taxon>
        <taxon>Agaricomycotina</taxon>
        <taxon>Agaricomycetes</taxon>
        <taxon>Cantharellales</taxon>
        <taxon>Botryobasidiaceae</taxon>
        <taxon>Botryobasidium</taxon>
    </lineage>
</organism>
<dbReference type="HOGENOM" id="CLU_013253_1_4_1"/>
<name>A0A067MCA8_BOTB1</name>
<feature type="signal peptide" evidence="6">
    <location>
        <begin position="1"/>
        <end position="18"/>
    </location>
</feature>
<gene>
    <name evidence="8" type="ORF">BOTBODRAFT_643355</name>
</gene>
<dbReference type="EMBL" id="KL198081">
    <property type="protein sequence ID" value="KDQ09231.1"/>
    <property type="molecule type" value="Genomic_DNA"/>
</dbReference>
<keyword evidence="6" id="KW-0732">Signal</keyword>
<dbReference type="Pfam" id="PF00026">
    <property type="entry name" value="Asp"/>
    <property type="match status" value="1"/>
</dbReference>
<comment type="similarity">
    <text evidence="1">Belongs to the peptidase A1 family.</text>
</comment>
<evidence type="ECO:0000259" key="7">
    <source>
        <dbReference type="PROSITE" id="PS51767"/>
    </source>
</evidence>
<dbReference type="Gene3D" id="2.40.70.10">
    <property type="entry name" value="Acid Proteases"/>
    <property type="match status" value="2"/>
</dbReference>
<dbReference type="PROSITE" id="PS51767">
    <property type="entry name" value="PEPTIDASE_A1"/>
    <property type="match status" value="1"/>
</dbReference>
<evidence type="ECO:0000256" key="6">
    <source>
        <dbReference type="SAM" id="SignalP"/>
    </source>
</evidence>
<sequence length="411" mass="44578">MLAISSLLIFLLSSSALALPAELTGFLVPIYKRNESCTPPGVADLTELEAQIARIKGKYARGFAAHEANTGAAHPLAPPQALNITKRARTGPEPLNDASETLWYGNVAIGTPPTTFKIDFDTGSSDLFVPAARCRDCGSHSRYNPRGSSTSRNLHRTFREGYGDGSTASGDLYSDVVTVAGLTATNQVLGAATDYSHSFTYDPSDGLMGLAFPNLSSYPATPFFNTLIRQRKIDEPIFSFYLAETGSELYLGGVNPARYTGRFTWNPVTIPSYWQIGLDLIRVNGEITSFGLESVIDTGTTVIIGDAQNVRALYRAIRGSRSIPDAPGVYGVPCTSIPNDITFTFGGKGYNISPTWFNLGSWREDPSICIGGIIGVDGLRFWILGDMFMRNVYTVFDFANSRVGFARLARH</sequence>
<dbReference type="PRINTS" id="PR00792">
    <property type="entry name" value="PEPSIN"/>
</dbReference>
<evidence type="ECO:0000313" key="9">
    <source>
        <dbReference type="Proteomes" id="UP000027195"/>
    </source>
</evidence>
<keyword evidence="4" id="KW-0378">Hydrolase</keyword>
<proteinExistence type="inferred from homology"/>
<feature type="active site" evidence="5">
    <location>
        <position position="297"/>
    </location>
</feature>
<reference evidence="9" key="1">
    <citation type="journal article" date="2014" name="Proc. Natl. Acad. Sci. U.S.A.">
        <title>Extensive sampling of basidiomycete genomes demonstrates inadequacy of the white-rot/brown-rot paradigm for wood decay fungi.</title>
        <authorList>
            <person name="Riley R."/>
            <person name="Salamov A.A."/>
            <person name="Brown D.W."/>
            <person name="Nagy L.G."/>
            <person name="Floudas D."/>
            <person name="Held B.W."/>
            <person name="Levasseur A."/>
            <person name="Lombard V."/>
            <person name="Morin E."/>
            <person name="Otillar R."/>
            <person name="Lindquist E.A."/>
            <person name="Sun H."/>
            <person name="LaButti K.M."/>
            <person name="Schmutz J."/>
            <person name="Jabbour D."/>
            <person name="Luo H."/>
            <person name="Baker S.E."/>
            <person name="Pisabarro A.G."/>
            <person name="Walton J.D."/>
            <person name="Blanchette R.A."/>
            <person name="Henrissat B."/>
            <person name="Martin F."/>
            <person name="Cullen D."/>
            <person name="Hibbett D.S."/>
            <person name="Grigoriev I.V."/>
        </authorList>
    </citation>
    <scope>NUCLEOTIDE SEQUENCE [LARGE SCALE GENOMIC DNA]</scope>
    <source>
        <strain evidence="9">FD-172 SS1</strain>
    </source>
</reference>
<dbReference type="FunCoup" id="A0A067MCA8">
    <property type="interactions" value="52"/>
</dbReference>